<accession>A0ACC0TTC3</accession>
<sequence>MRVAVIICMTLIRQTHASHARTHELRDVMPRASLRGFASPEKVRYIPAPPPLLPSHHSAPSVLPNYLSHIYQLIPNPLRM</sequence>
<proteinExistence type="predicted"/>
<name>A0ACC0TTC3_9AGAM</name>
<protein>
    <submittedName>
        <fullName evidence="1">Uncharacterized protein</fullName>
    </submittedName>
</protein>
<comment type="caution">
    <text evidence="1">The sequence shown here is derived from an EMBL/GenBank/DDBJ whole genome shotgun (WGS) entry which is preliminary data.</text>
</comment>
<reference evidence="1" key="1">
    <citation type="submission" date="2021-03" db="EMBL/GenBank/DDBJ databases">
        <title>Evolutionary priming and transition to the ectomycorrhizal habit in an iconic lineage of mushroom-forming fungi: is preadaptation a requirement?</title>
        <authorList>
            <consortium name="DOE Joint Genome Institute"/>
            <person name="Looney B.P."/>
            <person name="Miyauchi S."/>
            <person name="Morin E."/>
            <person name="Drula E."/>
            <person name="Courty P.E."/>
            <person name="Chicoki N."/>
            <person name="Fauchery L."/>
            <person name="Kohler A."/>
            <person name="Kuo A."/>
            <person name="LaButti K."/>
            <person name="Pangilinan J."/>
            <person name="Lipzen A."/>
            <person name="Riley R."/>
            <person name="Andreopoulos W."/>
            <person name="He G."/>
            <person name="Johnson J."/>
            <person name="Barry K.W."/>
            <person name="Grigoriev I.V."/>
            <person name="Nagy L."/>
            <person name="Hibbett D."/>
            <person name="Henrissat B."/>
            <person name="Matheny P.B."/>
            <person name="Labbe J."/>
            <person name="Martin A.F."/>
        </authorList>
    </citation>
    <scope>NUCLEOTIDE SEQUENCE</scope>
    <source>
        <strain evidence="1">BPL698</strain>
    </source>
</reference>
<evidence type="ECO:0000313" key="2">
    <source>
        <dbReference type="Proteomes" id="UP001207468"/>
    </source>
</evidence>
<dbReference type="Proteomes" id="UP001207468">
    <property type="component" value="Unassembled WGS sequence"/>
</dbReference>
<organism evidence="1 2">
    <name type="scientific">Russula earlei</name>
    <dbReference type="NCBI Taxonomy" id="71964"/>
    <lineage>
        <taxon>Eukaryota</taxon>
        <taxon>Fungi</taxon>
        <taxon>Dikarya</taxon>
        <taxon>Basidiomycota</taxon>
        <taxon>Agaricomycotina</taxon>
        <taxon>Agaricomycetes</taxon>
        <taxon>Russulales</taxon>
        <taxon>Russulaceae</taxon>
        <taxon>Russula</taxon>
    </lineage>
</organism>
<gene>
    <name evidence="1" type="ORF">F5148DRAFT_1258037</name>
</gene>
<evidence type="ECO:0000313" key="1">
    <source>
        <dbReference type="EMBL" id="KAI9441128.1"/>
    </source>
</evidence>
<dbReference type="EMBL" id="JAGFNK010000747">
    <property type="protein sequence ID" value="KAI9441128.1"/>
    <property type="molecule type" value="Genomic_DNA"/>
</dbReference>
<keyword evidence="2" id="KW-1185">Reference proteome</keyword>